<evidence type="ECO:0000256" key="6">
    <source>
        <dbReference type="ARBA" id="ARBA00023180"/>
    </source>
</evidence>
<comment type="similarity">
    <text evidence="2">Belongs to the CD36 family.</text>
</comment>
<keyword evidence="10" id="KW-1185">Reference proteome</keyword>
<keyword evidence="5 8" id="KW-0472">Membrane</keyword>
<evidence type="ECO:0000256" key="1">
    <source>
        <dbReference type="ARBA" id="ARBA00004370"/>
    </source>
</evidence>
<feature type="region of interest" description="Disordered" evidence="7">
    <location>
        <begin position="319"/>
        <end position="346"/>
    </location>
</feature>
<name>G7YD83_CLOSI</name>
<dbReference type="PANTHER" id="PTHR11923:SF51">
    <property type="entry name" value="LYSOSOME MEMBRANE PROTEIN 2"/>
    <property type="match status" value="1"/>
</dbReference>
<dbReference type="GO" id="GO:0005737">
    <property type="term" value="C:cytoplasm"/>
    <property type="evidence" value="ECO:0007669"/>
    <property type="project" value="TreeGrafter"/>
</dbReference>
<evidence type="ECO:0000256" key="2">
    <source>
        <dbReference type="ARBA" id="ARBA00010532"/>
    </source>
</evidence>
<dbReference type="InterPro" id="IPR002159">
    <property type="entry name" value="CD36_fam"/>
</dbReference>
<evidence type="ECO:0000256" key="3">
    <source>
        <dbReference type="ARBA" id="ARBA00022692"/>
    </source>
</evidence>
<dbReference type="AlphaFoldDB" id="G7YD83"/>
<keyword evidence="3 8" id="KW-0812">Transmembrane</keyword>
<dbReference type="GO" id="GO:0005044">
    <property type="term" value="F:scavenger receptor activity"/>
    <property type="evidence" value="ECO:0007669"/>
    <property type="project" value="TreeGrafter"/>
</dbReference>
<dbReference type="GO" id="GO:0016020">
    <property type="term" value="C:membrane"/>
    <property type="evidence" value="ECO:0007669"/>
    <property type="project" value="UniProtKB-SubCell"/>
</dbReference>
<evidence type="ECO:0000256" key="8">
    <source>
        <dbReference type="SAM" id="Phobius"/>
    </source>
</evidence>
<gene>
    <name evidence="9" type="ORF">CLF_105221</name>
</gene>
<evidence type="ECO:0000256" key="5">
    <source>
        <dbReference type="ARBA" id="ARBA00023136"/>
    </source>
</evidence>
<dbReference type="PANTHER" id="PTHR11923">
    <property type="entry name" value="SCAVENGER RECEPTOR CLASS B TYPE-1 SR-B1"/>
    <property type="match status" value="1"/>
</dbReference>
<protein>
    <submittedName>
        <fullName evidence="9">Lysosome membrane protein 2</fullName>
    </submittedName>
</protein>
<keyword evidence="4 8" id="KW-1133">Transmembrane helix</keyword>
<reference key="2">
    <citation type="submission" date="2011-10" db="EMBL/GenBank/DDBJ databases">
        <title>The genome and transcriptome sequence of Clonorchis sinensis provide insights into the carcinogenic liver fluke.</title>
        <authorList>
            <person name="Wang X."/>
            <person name="Huang Y."/>
            <person name="Chen W."/>
            <person name="Liu H."/>
            <person name="Guo L."/>
            <person name="Chen Y."/>
            <person name="Luo F."/>
            <person name="Zhou W."/>
            <person name="Sun J."/>
            <person name="Mao Q."/>
            <person name="Liang P."/>
            <person name="Zhou C."/>
            <person name="Tian Y."/>
            <person name="Men J."/>
            <person name="Lv X."/>
            <person name="Huang L."/>
            <person name="Zhou J."/>
            <person name="Hu Y."/>
            <person name="Li R."/>
            <person name="Zhang F."/>
            <person name="Lei H."/>
            <person name="Li X."/>
            <person name="Hu X."/>
            <person name="Liang C."/>
            <person name="Xu J."/>
            <person name="Wu Z."/>
            <person name="Yu X."/>
        </authorList>
    </citation>
    <scope>NUCLEOTIDE SEQUENCE</scope>
    <source>
        <strain>Henan</strain>
    </source>
</reference>
<evidence type="ECO:0000313" key="10">
    <source>
        <dbReference type="Proteomes" id="UP000008909"/>
    </source>
</evidence>
<dbReference type="Pfam" id="PF01130">
    <property type="entry name" value="CD36"/>
    <property type="match status" value="1"/>
</dbReference>
<dbReference type="Proteomes" id="UP000008909">
    <property type="component" value="Unassembled WGS sequence"/>
</dbReference>
<evidence type="ECO:0000313" key="9">
    <source>
        <dbReference type="EMBL" id="GAA50917.1"/>
    </source>
</evidence>
<feature type="transmembrane region" description="Helical" evidence="8">
    <location>
        <begin position="282"/>
        <end position="304"/>
    </location>
</feature>
<keyword evidence="6" id="KW-0325">Glycoprotein</keyword>
<evidence type="ECO:0000256" key="4">
    <source>
        <dbReference type="ARBA" id="ARBA00022989"/>
    </source>
</evidence>
<organism evidence="9 10">
    <name type="scientific">Clonorchis sinensis</name>
    <name type="common">Chinese liver fluke</name>
    <dbReference type="NCBI Taxonomy" id="79923"/>
    <lineage>
        <taxon>Eukaryota</taxon>
        <taxon>Metazoa</taxon>
        <taxon>Spiralia</taxon>
        <taxon>Lophotrochozoa</taxon>
        <taxon>Platyhelminthes</taxon>
        <taxon>Trematoda</taxon>
        <taxon>Digenea</taxon>
        <taxon>Opisthorchiida</taxon>
        <taxon>Opisthorchiata</taxon>
        <taxon>Opisthorchiidae</taxon>
        <taxon>Clonorchis</taxon>
    </lineage>
</organism>
<evidence type="ECO:0000256" key="7">
    <source>
        <dbReference type="SAM" id="MobiDB-lite"/>
    </source>
</evidence>
<sequence>MLWEQSPFVSLSAHSAIWETKMPHGFSDRLRVGFFAQQNNSSPVHVKLKTGADDVNNVGRIVAIDGKRYHEIWGAEEADRIDGIQWIRVMPDPRFGSKIDLQMPELCRKMILTANETVPSSVVPELTLMKFVAPEAADLDSTKHWDNRMYCPEDRACTPQGILAMEPCIAKRGVTVPIYVSFPYFMDADPRISARVEGLPKPNKEKHGIHILVEPNTGIVLEAYVRFQLNLFMANKNDKRYKNMAGPYYFPIAWVEGNIISPKNLVQLLKSVAIDTRTKVPFILSVLAILCGIASFALLIILAIRVGIHRFRNNAQTTGLGDPGKSTFPHAQQSDPKLGRTPPVET</sequence>
<proteinExistence type="inferred from homology"/>
<comment type="subcellular location">
    <subcellularLocation>
        <location evidence="1">Membrane</location>
    </subcellularLocation>
</comment>
<dbReference type="EMBL" id="DF143093">
    <property type="protein sequence ID" value="GAA50917.1"/>
    <property type="molecule type" value="Genomic_DNA"/>
</dbReference>
<reference evidence="9" key="1">
    <citation type="journal article" date="2011" name="Genome Biol.">
        <title>The draft genome of the carcinogenic human liver fluke Clonorchis sinensis.</title>
        <authorList>
            <person name="Wang X."/>
            <person name="Chen W."/>
            <person name="Huang Y."/>
            <person name="Sun J."/>
            <person name="Men J."/>
            <person name="Liu H."/>
            <person name="Luo F."/>
            <person name="Guo L."/>
            <person name="Lv X."/>
            <person name="Deng C."/>
            <person name="Zhou C."/>
            <person name="Fan Y."/>
            <person name="Li X."/>
            <person name="Huang L."/>
            <person name="Hu Y."/>
            <person name="Liang C."/>
            <person name="Hu X."/>
            <person name="Xu J."/>
            <person name="Yu X."/>
        </authorList>
    </citation>
    <scope>NUCLEOTIDE SEQUENCE [LARGE SCALE GENOMIC DNA]</scope>
    <source>
        <strain evidence="9">Henan</strain>
    </source>
</reference>
<accession>G7YD83</accession>